<dbReference type="SUPFAM" id="SSF50494">
    <property type="entry name" value="Trypsin-like serine proteases"/>
    <property type="match status" value="1"/>
</dbReference>
<dbReference type="SMART" id="SM00020">
    <property type="entry name" value="Tryp_SPc"/>
    <property type="match status" value="1"/>
</dbReference>
<dbReference type="PROSITE" id="PS50240">
    <property type="entry name" value="TRYPSIN_DOM"/>
    <property type="match status" value="1"/>
</dbReference>
<dbReference type="PANTHER" id="PTHR24260">
    <property type="match status" value="1"/>
</dbReference>
<dbReference type="InterPro" id="IPR033116">
    <property type="entry name" value="TRYPSIN_SER"/>
</dbReference>
<comment type="caution">
    <text evidence="4">The sequence shown here is derived from an EMBL/GenBank/DDBJ whole genome shotgun (WGS) entry which is preliminary data.</text>
</comment>
<keyword evidence="1" id="KW-1015">Disulfide bond</keyword>
<feature type="signal peptide" evidence="2">
    <location>
        <begin position="1"/>
        <end position="18"/>
    </location>
</feature>
<evidence type="ECO:0000313" key="5">
    <source>
        <dbReference type="Proteomes" id="UP000482800"/>
    </source>
</evidence>
<dbReference type="PROSITE" id="PS00135">
    <property type="entry name" value="TRYPSIN_SER"/>
    <property type="match status" value="1"/>
</dbReference>
<evidence type="ECO:0000313" key="4">
    <source>
        <dbReference type="EMBL" id="GFJ77501.1"/>
    </source>
</evidence>
<dbReference type="PANTHER" id="PTHR24260:SF132">
    <property type="entry name" value="PEPTIDASE S1 DOMAIN-CONTAINING PROTEIN"/>
    <property type="match status" value="1"/>
</dbReference>
<organism evidence="4 5">
    <name type="scientific">Phytohabitans houttuyneae</name>
    <dbReference type="NCBI Taxonomy" id="1076126"/>
    <lineage>
        <taxon>Bacteria</taxon>
        <taxon>Bacillati</taxon>
        <taxon>Actinomycetota</taxon>
        <taxon>Actinomycetes</taxon>
        <taxon>Micromonosporales</taxon>
        <taxon>Micromonosporaceae</taxon>
    </lineage>
</organism>
<evidence type="ECO:0000256" key="1">
    <source>
        <dbReference type="ARBA" id="ARBA00023157"/>
    </source>
</evidence>
<proteinExistence type="predicted"/>
<name>A0A6V8K532_9ACTN</name>
<evidence type="ECO:0000256" key="2">
    <source>
        <dbReference type="SAM" id="SignalP"/>
    </source>
</evidence>
<reference evidence="4 5" key="1">
    <citation type="submission" date="2020-03" db="EMBL/GenBank/DDBJ databases">
        <title>Whole genome shotgun sequence of Phytohabitans houttuyneae NBRC 108639.</title>
        <authorList>
            <person name="Komaki H."/>
            <person name="Tamura T."/>
        </authorList>
    </citation>
    <scope>NUCLEOTIDE SEQUENCE [LARGE SCALE GENOMIC DNA]</scope>
    <source>
        <strain evidence="4 5">NBRC 108639</strain>
    </source>
</reference>
<dbReference type="EMBL" id="BLPF01000001">
    <property type="protein sequence ID" value="GFJ77501.1"/>
    <property type="molecule type" value="Genomic_DNA"/>
</dbReference>
<feature type="domain" description="Peptidase S1" evidence="3">
    <location>
        <begin position="50"/>
        <end position="289"/>
    </location>
</feature>
<evidence type="ECO:0000259" key="3">
    <source>
        <dbReference type="PROSITE" id="PS50240"/>
    </source>
</evidence>
<dbReference type="GO" id="GO:0004252">
    <property type="term" value="F:serine-type endopeptidase activity"/>
    <property type="evidence" value="ECO:0007669"/>
    <property type="project" value="InterPro"/>
</dbReference>
<gene>
    <name evidence="4" type="ORF">Phou_016810</name>
</gene>
<dbReference type="InterPro" id="IPR051333">
    <property type="entry name" value="CLIP_Serine_Protease"/>
</dbReference>
<protein>
    <recommendedName>
        <fullName evidence="3">Peptidase S1 domain-containing protein</fullName>
    </recommendedName>
</protein>
<dbReference type="GO" id="GO:0006508">
    <property type="term" value="P:proteolysis"/>
    <property type="evidence" value="ECO:0007669"/>
    <property type="project" value="InterPro"/>
</dbReference>
<sequence>MLAAAVAAVLLSGTAASAASAVDDPPPIAPAAVTAAGEQPEPDGTMSPMIIGGRPASQRYPGLGSLQYVRGDDPHWHTCAVNLWDPWHAITNAHCVTNFPDASTKDPSIYTIRFNSSDRLAGGVLTGVKKIAAYPTWAWGADPTVVQGDIAVLWLTKPVWTVPAALPPVLAPWPVRQWAARIVGWGFTAQPFAGATPQHLAEADTQIVDPTHCAAAAIDANEVCVLNVANPTISACYGDSGGPVMTPTRLRHTWLLIGTASRATSSDCTGAAVYTSVNAYRDWINQTIAGTYTTPKPKRPGLNRPPVYRWAGCPTTCQ</sequence>
<keyword evidence="5" id="KW-1185">Reference proteome</keyword>
<feature type="chain" id="PRO_5038569766" description="Peptidase S1 domain-containing protein" evidence="2">
    <location>
        <begin position="19"/>
        <end position="318"/>
    </location>
</feature>
<dbReference type="Proteomes" id="UP000482800">
    <property type="component" value="Unassembled WGS sequence"/>
</dbReference>
<reference evidence="4 5" key="2">
    <citation type="submission" date="2020-03" db="EMBL/GenBank/DDBJ databases">
        <authorList>
            <person name="Ichikawa N."/>
            <person name="Kimura A."/>
            <person name="Kitahashi Y."/>
            <person name="Uohara A."/>
        </authorList>
    </citation>
    <scope>NUCLEOTIDE SEQUENCE [LARGE SCALE GENOMIC DNA]</scope>
    <source>
        <strain evidence="4 5">NBRC 108639</strain>
    </source>
</reference>
<dbReference type="InterPro" id="IPR001314">
    <property type="entry name" value="Peptidase_S1A"/>
</dbReference>
<dbReference type="InterPro" id="IPR001254">
    <property type="entry name" value="Trypsin_dom"/>
</dbReference>
<dbReference type="InterPro" id="IPR009003">
    <property type="entry name" value="Peptidase_S1_PA"/>
</dbReference>
<dbReference type="PRINTS" id="PR00722">
    <property type="entry name" value="CHYMOTRYPSIN"/>
</dbReference>
<dbReference type="InterPro" id="IPR043504">
    <property type="entry name" value="Peptidase_S1_PA_chymotrypsin"/>
</dbReference>
<dbReference type="AlphaFoldDB" id="A0A6V8K532"/>
<dbReference type="Pfam" id="PF00089">
    <property type="entry name" value="Trypsin"/>
    <property type="match status" value="1"/>
</dbReference>
<dbReference type="Gene3D" id="2.40.10.10">
    <property type="entry name" value="Trypsin-like serine proteases"/>
    <property type="match status" value="1"/>
</dbReference>
<dbReference type="RefSeq" id="WP_173054931.1">
    <property type="nucleotide sequence ID" value="NZ_BLPF01000001.1"/>
</dbReference>
<keyword evidence="2" id="KW-0732">Signal</keyword>
<accession>A0A6V8K532</accession>